<dbReference type="GO" id="GO:0012505">
    <property type="term" value="C:endomembrane system"/>
    <property type="evidence" value="ECO:0007669"/>
    <property type="project" value="UniProtKB-SubCell"/>
</dbReference>
<dbReference type="GO" id="GO:0030131">
    <property type="term" value="C:clathrin adaptor complex"/>
    <property type="evidence" value="ECO:0007669"/>
    <property type="project" value="InterPro"/>
</dbReference>
<dbReference type="InterPro" id="IPR016342">
    <property type="entry name" value="AP_complex_bsu_1_2_4"/>
</dbReference>
<feature type="region of interest" description="Disordered" evidence="7">
    <location>
        <begin position="651"/>
        <end position="694"/>
    </location>
</feature>
<dbReference type="Gramene" id="OPUNC01G23510.1">
    <property type="protein sequence ID" value="OPUNC01G23510.1"/>
    <property type="gene ID" value="OPUNC01G23510"/>
</dbReference>
<protein>
    <recommendedName>
        <fullName evidence="6">Beta-adaptin-like protein</fullName>
    </recommendedName>
</protein>
<dbReference type="eggNOG" id="KOG1061">
    <property type="taxonomic scope" value="Eukaryota"/>
</dbReference>
<reference evidence="9" key="2">
    <citation type="submission" date="2018-05" db="EMBL/GenBank/DDBJ databases">
        <title>OpunRS2 (Oryza punctata Reference Sequence Version 2).</title>
        <authorList>
            <person name="Zhang J."/>
            <person name="Kudrna D."/>
            <person name="Lee S."/>
            <person name="Talag J."/>
            <person name="Welchert J."/>
            <person name="Wing R.A."/>
        </authorList>
    </citation>
    <scope>NUCLEOTIDE SEQUENCE [LARGE SCALE GENOMIC DNA]</scope>
</reference>
<feature type="region of interest" description="Disordered" evidence="7">
    <location>
        <begin position="1"/>
        <end position="26"/>
    </location>
</feature>
<evidence type="ECO:0000256" key="3">
    <source>
        <dbReference type="ARBA" id="ARBA00022448"/>
    </source>
</evidence>
<dbReference type="Proteomes" id="UP000026962">
    <property type="component" value="Chromosome 1"/>
</dbReference>
<keyword evidence="5 6" id="KW-0472">Membrane</keyword>
<proteinExistence type="inferred from homology"/>
<dbReference type="InterPro" id="IPR015151">
    <property type="entry name" value="B-adaptin_app_sub_C"/>
</dbReference>
<feature type="compositionally biased region" description="Low complexity" evidence="7">
    <location>
        <begin position="654"/>
        <end position="680"/>
    </location>
</feature>
<dbReference type="AlphaFoldDB" id="A0A0E0JLD9"/>
<dbReference type="OMA" id="ANCMHAL"/>
<dbReference type="InterPro" id="IPR002553">
    <property type="entry name" value="Clathrin/coatomer_adapt-like_N"/>
</dbReference>
<dbReference type="STRING" id="4537.A0A0E0JLD9"/>
<feature type="compositionally biased region" description="Polar residues" evidence="7">
    <location>
        <begin position="681"/>
        <end position="694"/>
    </location>
</feature>
<dbReference type="SUPFAM" id="SSF48371">
    <property type="entry name" value="ARM repeat"/>
    <property type="match status" value="1"/>
</dbReference>
<dbReference type="FunFam" id="1.25.10.10:FF:000113">
    <property type="entry name" value="Beta-adaptin-like protein A"/>
    <property type="match status" value="1"/>
</dbReference>
<dbReference type="Pfam" id="PF09066">
    <property type="entry name" value="B2-adapt-app_C"/>
    <property type="match status" value="1"/>
</dbReference>
<dbReference type="SMART" id="SM01020">
    <property type="entry name" value="B2-adapt-app_C"/>
    <property type="match status" value="1"/>
</dbReference>
<accession>A0A0E0JLD9</accession>
<dbReference type="InterPro" id="IPR026739">
    <property type="entry name" value="AP_beta"/>
</dbReference>
<dbReference type="PANTHER" id="PTHR11134">
    <property type="entry name" value="ADAPTOR COMPLEX SUBUNIT BETA FAMILY MEMBER"/>
    <property type="match status" value="1"/>
</dbReference>
<dbReference type="InterPro" id="IPR012295">
    <property type="entry name" value="TBP_dom_sf"/>
</dbReference>
<dbReference type="Gene3D" id="1.25.10.10">
    <property type="entry name" value="Leucine-rich Repeat Variant"/>
    <property type="match status" value="1"/>
</dbReference>
<dbReference type="GO" id="GO:0016192">
    <property type="term" value="P:vesicle-mediated transport"/>
    <property type="evidence" value="ECO:0007669"/>
    <property type="project" value="InterPro"/>
</dbReference>
<comment type="subunit">
    <text evidence="6">Adaptor protein complexes are heterotetramers composed of two large adaptins (beta-type subunit and alpha-type or delta-type or epsilon-type or gamma-type subunit), a medium adaptin (mu-type subunit) and a small adaptin (sigma-type subunit).</text>
</comment>
<evidence type="ECO:0000256" key="2">
    <source>
        <dbReference type="ARBA" id="ARBA00006613"/>
    </source>
</evidence>
<evidence type="ECO:0000256" key="4">
    <source>
        <dbReference type="ARBA" id="ARBA00022927"/>
    </source>
</evidence>
<comment type="similarity">
    <text evidence="2 6">Belongs to the adaptor complexes large subunit family.</text>
</comment>
<evidence type="ECO:0000313" key="10">
    <source>
        <dbReference type="Proteomes" id="UP000026962"/>
    </source>
</evidence>
<dbReference type="FunFam" id="3.30.310.10:FF:000014">
    <property type="entry name" value="Beta-adaptin-like protein"/>
    <property type="match status" value="1"/>
</dbReference>
<keyword evidence="10" id="KW-1185">Reference proteome</keyword>
<keyword evidence="3 6" id="KW-0813">Transport</keyword>
<comment type="subcellular location">
    <subcellularLocation>
        <location evidence="1">Endomembrane system</location>
    </subcellularLocation>
</comment>
<feature type="compositionally biased region" description="Low complexity" evidence="7">
    <location>
        <begin position="1"/>
        <end position="18"/>
    </location>
</feature>
<evidence type="ECO:0000256" key="5">
    <source>
        <dbReference type="ARBA" id="ARBA00023136"/>
    </source>
</evidence>
<comment type="function">
    <text evidence="6">Subunit of clathrin-associated adaptor protein complex that plays a role in protein sorting in the late-Golgi/trans-Golgi network (TGN) and/or endosomes. The AP complexes mediate both the recruitment of clathrin to membranes and the recognition of sorting signals within the cytosolic tails of transmembrane cargo molecules.</text>
</comment>
<feature type="domain" description="Beta-adaptin appendage C-terminal subdomain" evidence="8">
    <location>
        <begin position="724"/>
        <end position="841"/>
    </location>
</feature>
<dbReference type="Gene3D" id="3.30.310.10">
    <property type="entry name" value="TATA-Binding Protein"/>
    <property type="match status" value="1"/>
</dbReference>
<dbReference type="PIRSF" id="PIRSF002291">
    <property type="entry name" value="AP_complex_beta"/>
    <property type="match status" value="1"/>
</dbReference>
<evidence type="ECO:0000313" key="9">
    <source>
        <dbReference type="EnsemblPlants" id="OPUNC01G23510.1"/>
    </source>
</evidence>
<dbReference type="GO" id="GO:0030276">
    <property type="term" value="F:clathrin binding"/>
    <property type="evidence" value="ECO:0007669"/>
    <property type="project" value="InterPro"/>
</dbReference>
<name>A0A0E0JLD9_ORYPU</name>
<dbReference type="InterPro" id="IPR016024">
    <property type="entry name" value="ARM-type_fold"/>
</dbReference>
<evidence type="ECO:0000256" key="7">
    <source>
        <dbReference type="SAM" id="MobiDB-lite"/>
    </source>
</evidence>
<dbReference type="InterPro" id="IPR011989">
    <property type="entry name" value="ARM-like"/>
</dbReference>
<sequence>MAPTAPSAAKSASPSQPSGKSEVADLKQQLRQLAGSRAPDADDQRRDVFKRVISCMTAGIDVSAAFGEMVLCSATSDVVLKKMCYLYVGVHARNHPDLALLTINFLQRDCHDQDPTIRGLALRSLCSLRVPNLVEYLVSPLATGLKDPSAYVRMIAAVGAAKLYHISATACLDADLPAALKALMLSDPDAQVVANCMHALQEIWTLEAAKSEEAAREIETLYSKPVVFYLLNRIKEFSEWAQCLVLELVSNFLPSDNNEIFDIMNLLEDRLQHANGAVVLATIKVFLHLTMSMTDVHQQVYERIKAPLLTLVGAGSPEQSYSVLCHLHLLVMRAPMLFSSDYKSFYCQFSDPSYVKKLKLEMLTAIANESNTYEIVTELCEYAGNVDVPIARESIRAVGKIALQQYDVNAIVDRLLQFLEMDKDYVTAETLVLVKDLLRKYPQWSHDCIAVVGNISSKNIQEPKGKAALIWMLGEYSQDMHDAPYILESLVENWEDEHSPEVRLHLLTAVMKCFFKRPPETQMALGATLAAGLSDTHQDVHDRALFYYRLLQYDPAVAERVVNPPKQAVSVFADTQSSEIKDRIFDEFNSLSVVYQKPSYMFTDKEHRGPFEYSEDLTNLTVGAETTENAISAQRYQENDNDLLLSTSDKEDNATATSNGSSASTYNAPSDLSGPSLLSSQIPSETSLINPGAPTYSSQSNFSLDDLLGLGVPQASAPPPAPALILNSKPVLDPGTFQKKWGQLALSLSQESSLSPQGAASLMNPQSLIRHMQSNYIQCIASGGQPPNYKFFFYAQKDGSTAFFLVECIVNTASAKAQIKVKADDGTAAEAFSTLFQSALSKFGVS</sequence>
<keyword evidence="4 6" id="KW-0653">Protein transport</keyword>
<evidence type="ECO:0000256" key="1">
    <source>
        <dbReference type="ARBA" id="ARBA00004308"/>
    </source>
</evidence>
<dbReference type="GO" id="GO:0006886">
    <property type="term" value="P:intracellular protein transport"/>
    <property type="evidence" value="ECO:0007669"/>
    <property type="project" value="InterPro"/>
</dbReference>
<dbReference type="HOGENOM" id="CLU_006320_4_5_1"/>
<evidence type="ECO:0000259" key="8">
    <source>
        <dbReference type="SMART" id="SM01020"/>
    </source>
</evidence>
<reference evidence="9" key="1">
    <citation type="submission" date="2015-04" db="UniProtKB">
        <authorList>
            <consortium name="EnsemblPlants"/>
        </authorList>
    </citation>
    <scope>IDENTIFICATION</scope>
</reference>
<dbReference type="EnsemblPlants" id="OPUNC01G23510.1">
    <property type="protein sequence ID" value="OPUNC01G23510.1"/>
    <property type="gene ID" value="OPUNC01G23510"/>
</dbReference>
<dbReference type="Pfam" id="PF01602">
    <property type="entry name" value="Adaptin_N"/>
    <property type="match status" value="1"/>
</dbReference>
<organism evidence="9">
    <name type="scientific">Oryza punctata</name>
    <name type="common">Red rice</name>
    <dbReference type="NCBI Taxonomy" id="4537"/>
    <lineage>
        <taxon>Eukaryota</taxon>
        <taxon>Viridiplantae</taxon>
        <taxon>Streptophyta</taxon>
        <taxon>Embryophyta</taxon>
        <taxon>Tracheophyta</taxon>
        <taxon>Spermatophyta</taxon>
        <taxon>Magnoliopsida</taxon>
        <taxon>Liliopsida</taxon>
        <taxon>Poales</taxon>
        <taxon>Poaceae</taxon>
        <taxon>BOP clade</taxon>
        <taxon>Oryzoideae</taxon>
        <taxon>Oryzeae</taxon>
        <taxon>Oryzinae</taxon>
        <taxon>Oryza</taxon>
    </lineage>
</organism>
<evidence type="ECO:0000256" key="6">
    <source>
        <dbReference type="PIRNR" id="PIRNR002291"/>
    </source>
</evidence>